<dbReference type="Pfam" id="PF13579">
    <property type="entry name" value="Glyco_trans_4_4"/>
    <property type="match status" value="1"/>
</dbReference>
<name>A0ABR8LNG8_9ALTE</name>
<organism evidence="5 6">
    <name type="scientific">Salinimonas profundi</name>
    <dbReference type="NCBI Taxonomy" id="2729140"/>
    <lineage>
        <taxon>Bacteria</taxon>
        <taxon>Pseudomonadati</taxon>
        <taxon>Pseudomonadota</taxon>
        <taxon>Gammaproteobacteria</taxon>
        <taxon>Alteromonadales</taxon>
        <taxon>Alteromonadaceae</taxon>
        <taxon>Alteromonas/Salinimonas group</taxon>
        <taxon>Salinimonas</taxon>
    </lineage>
</organism>
<keyword evidence="1" id="KW-0328">Glycosyltransferase</keyword>
<evidence type="ECO:0000259" key="3">
    <source>
        <dbReference type="Pfam" id="PF00534"/>
    </source>
</evidence>
<sequence length="1669" mass="191530">MNNEKATLLEKAESLLLEDTKKIKVPVHKRVAYIVSHGASYASNGYAIRTQTVAKGLQEAGFEIVCFVKPGRPWVLDEQIDISIEETIDKVRYVHSEKHRSYVFSSADEELERNVEYYLKMFKIYRPEIILAASDYKVGLPSLIAARILDIPFINEVRGFWELTRLSKNQCYMDSEEYFQQIEIDTYVAKNSDKVLTLNNQMKSYLEQRGVESNNIKLLPNSVNKLPPVELKKRKVKSDQFTIGFIGSTNEYEGISDLIDACQLLNDEGYEVKLLIVGSSKAYKNKAETTKTKFSWLEEVGRVGHCEVPAYYAAIDLIVIPRRNERVCNIVPPLKIVEALSYNKNVVAADIPPLAEYASDFDSITLFKSGDVLDLKNTIKSAFKNQKSIKRKKLLTTSNINEAIDVLNSYIKKTTSKTITADAQKLPELQFTRQTAIFSILLDCENINSKSLDYFLSLVDVEQNKRLRISISATNVKDPQLIKRFQNLGILNTGLADNLQIKNSSYDIVITNNRNGRIPEDDSYELDSGLGIFESVISLAKNVSRNKILYVVNTDDSNLSAGYHKRSLHLAEGFLDNEITIPLVSLKSKKFGIRNNINFIPKESKLLRRIIEWLQPATIIAASNHENARPFLELKDSLSFDFVYEMRGLWHETYAAKMLEKNKNYNISGDKYYLQELREELKTVTQSDKIVFICEEMKAYVENKLGRTISNYAVVGNGFKIDKSRPRETKPIKTADLLTIGYFGAITYYEGITFLLDAVYDLVSQGYNIRVLLLGKNSIKEKWVLDLSKYDFVEFGGFVNNIDEQYEKIDLFVIPRLPYSVCHNVEPLKPFDCFSRQVPLLVSDCDALKRLAADGERAMLFRAGDKQSLKDAIVDLYTSGYPEEMLKRARLWVENNTSWSDLTSKYSKLVQKQKKKIYYLYADKWCVSYKWSGASINTINEMAVMIEDNDVYYNNIYVNDLFEDGLFDEQAFVDRFNSTPSSKFKRSKFLKNVYIPDKVYDICFFRSSDEEKYIQFFKHELPEPKVFSHNYVKSIWERYVVGFQTESSYNFAGQLKLKDFDDDGTLGYRNCNMIPRAGFIRYQSSVQNANNGIVYDESLEFRKSLNSEFVIGVIGTIYEGTNPNLLIEAVSELRKIYPQKNITLVIYTINVLIELPKEDWIIISNFSKDKKFSSLSQLDIMVNTWNSTAQLYSGSNKNIDAIEHEIPLIAAKTPAYEEQLGEDYPLFYKFDSKVSVSKISIVSSFKSLIEKCFDEDFLLDVRSYLRWRKTYISKEASSFLYAKQISALCEKHVLIVTQNLGVGGVQKYTRQLVKSLPTCKITILIDDEVSRSDYTQFGYGSRSIKIESLANFDKLDLYRFDTVFLNSYPVDEARLENILSKLDVAGCRVFPILHSDIHPFTVAISRFLSKVNKLITINRKIIDKLKFNCHTDFSRDFYHITPSLDDFDFSTSLPKTERTKKIAFFGRIARLKCVDFLCEAFCEYSLNYNSDYELHICGPLAHKGLDKVIDLCNKKAGKKIIYLHDKEFSATERMELFSSIDALIYTTATEGLPYTFLEANANGVPVISTNVGAVSTLVKDGINGFLIDLKGLYLENLYEEKPYNRLAEIMKENKESYIETFSSTLHKFEFGEVSLDELSFNSIYLAKENFLFDKMRNAFREVVYSKDSK</sequence>
<dbReference type="PANTHER" id="PTHR12526:SF629">
    <property type="entry name" value="TEICHURONIC ACID BIOSYNTHESIS GLYCOSYLTRANSFERASE TUAH-RELATED"/>
    <property type="match status" value="1"/>
</dbReference>
<feature type="domain" description="Glycosyl transferase family 1" evidence="3">
    <location>
        <begin position="232"/>
        <end position="391"/>
    </location>
</feature>
<dbReference type="CDD" id="cd03801">
    <property type="entry name" value="GT4_PimA-like"/>
    <property type="match status" value="3"/>
</dbReference>
<keyword evidence="2" id="KW-0808">Transferase</keyword>
<feature type="domain" description="Glycosyltransferase subfamily 4-like N-terminal" evidence="4">
    <location>
        <begin position="44"/>
        <end position="221"/>
    </location>
</feature>
<dbReference type="InterPro" id="IPR001296">
    <property type="entry name" value="Glyco_trans_1"/>
</dbReference>
<dbReference type="RefSeq" id="WP_191026304.1">
    <property type="nucleotide sequence ID" value="NZ_JABBXD010000010.1"/>
</dbReference>
<feature type="domain" description="Glycosyl transferase family 1" evidence="3">
    <location>
        <begin position="1452"/>
        <end position="1588"/>
    </location>
</feature>
<dbReference type="Pfam" id="PF00534">
    <property type="entry name" value="Glycos_transf_1"/>
    <property type="match status" value="2"/>
</dbReference>
<evidence type="ECO:0000259" key="4">
    <source>
        <dbReference type="Pfam" id="PF13579"/>
    </source>
</evidence>
<dbReference type="Pfam" id="PF13692">
    <property type="entry name" value="Glyco_trans_1_4"/>
    <property type="match status" value="1"/>
</dbReference>
<dbReference type="InterPro" id="IPR028098">
    <property type="entry name" value="Glyco_trans_4-like_N"/>
</dbReference>
<dbReference type="PANTHER" id="PTHR12526">
    <property type="entry name" value="GLYCOSYLTRANSFERASE"/>
    <property type="match status" value="1"/>
</dbReference>
<evidence type="ECO:0000256" key="2">
    <source>
        <dbReference type="ARBA" id="ARBA00022679"/>
    </source>
</evidence>
<evidence type="ECO:0000313" key="6">
    <source>
        <dbReference type="Proteomes" id="UP000624419"/>
    </source>
</evidence>
<evidence type="ECO:0000313" key="5">
    <source>
        <dbReference type="EMBL" id="MBD3587123.1"/>
    </source>
</evidence>
<comment type="caution">
    <text evidence="5">The sequence shown here is derived from an EMBL/GenBank/DDBJ whole genome shotgun (WGS) entry which is preliminary data.</text>
</comment>
<dbReference type="Gene3D" id="3.40.50.2000">
    <property type="entry name" value="Glycogen Phosphorylase B"/>
    <property type="match status" value="5"/>
</dbReference>
<keyword evidence="6" id="KW-1185">Reference proteome</keyword>
<evidence type="ECO:0000256" key="1">
    <source>
        <dbReference type="ARBA" id="ARBA00022676"/>
    </source>
</evidence>
<reference evidence="5 6" key="1">
    <citation type="submission" date="2020-04" db="EMBL/GenBank/DDBJ databases">
        <title>Salinimonas sp. HHU 13199.</title>
        <authorList>
            <person name="Cui X."/>
            <person name="Zhang D."/>
        </authorList>
    </citation>
    <scope>NUCLEOTIDE SEQUENCE [LARGE SCALE GENOMIC DNA]</scope>
    <source>
        <strain evidence="5 6">HHU 13199</strain>
    </source>
</reference>
<protein>
    <submittedName>
        <fullName evidence="5">Glycosyltransferase</fullName>
    </submittedName>
</protein>
<dbReference type="SUPFAM" id="SSF53756">
    <property type="entry name" value="UDP-Glycosyltransferase/glycogen phosphorylase"/>
    <property type="match status" value="3"/>
</dbReference>
<gene>
    <name evidence="5" type="ORF">HHX48_15360</name>
</gene>
<accession>A0ABR8LNG8</accession>
<dbReference type="Proteomes" id="UP000624419">
    <property type="component" value="Unassembled WGS sequence"/>
</dbReference>
<proteinExistence type="predicted"/>
<dbReference type="EMBL" id="JABBXD010000010">
    <property type="protein sequence ID" value="MBD3587123.1"/>
    <property type="molecule type" value="Genomic_DNA"/>
</dbReference>